<evidence type="ECO:0000313" key="4">
    <source>
        <dbReference type="Proteomes" id="UP000245379"/>
    </source>
</evidence>
<dbReference type="SUPFAM" id="SSF82771">
    <property type="entry name" value="GIY-YIG endonuclease"/>
    <property type="match status" value="1"/>
</dbReference>
<dbReference type="SMART" id="SM00465">
    <property type="entry name" value="GIYc"/>
    <property type="match status" value="1"/>
</dbReference>
<dbReference type="InterPro" id="IPR000305">
    <property type="entry name" value="GIY-YIG_endonuc"/>
</dbReference>
<dbReference type="InterPro" id="IPR035901">
    <property type="entry name" value="GIY-YIG_endonuc_sf"/>
</dbReference>
<comment type="caution">
    <text evidence="3">The sequence shown here is derived from an EMBL/GenBank/DDBJ whole genome shotgun (WGS) entry which is preliminary data.</text>
</comment>
<accession>A0A317ET92</accession>
<dbReference type="OrthoDB" id="1495241at2"/>
<name>A0A317ET92_9SPHI</name>
<dbReference type="AlphaFoldDB" id="A0A317ET92"/>
<keyword evidence="4" id="KW-1185">Reference proteome</keyword>
<comment type="similarity">
    <text evidence="1">Belongs to the UPF0213 family.</text>
</comment>
<evidence type="ECO:0000256" key="1">
    <source>
        <dbReference type="ARBA" id="ARBA00007435"/>
    </source>
</evidence>
<reference evidence="3 4" key="1">
    <citation type="submission" date="2018-05" db="EMBL/GenBank/DDBJ databases">
        <title>Pedobacter paludis sp. nov., isolated from wetland soil.</title>
        <authorList>
            <person name="Zhang Y."/>
            <person name="Wang G."/>
        </authorList>
    </citation>
    <scope>NUCLEOTIDE SEQUENCE [LARGE SCALE GENOMIC DNA]</scope>
    <source>
        <strain evidence="3 4">KCTC22721</strain>
    </source>
</reference>
<dbReference type="CDD" id="cd10448">
    <property type="entry name" value="GIY-YIG_unchar_3"/>
    <property type="match status" value="1"/>
</dbReference>
<feature type="domain" description="GIY-YIG" evidence="2">
    <location>
        <begin position="3"/>
        <end position="80"/>
    </location>
</feature>
<dbReference type="PROSITE" id="PS50164">
    <property type="entry name" value="GIY_YIG"/>
    <property type="match status" value="1"/>
</dbReference>
<gene>
    <name evidence="3" type="ORF">DHW03_04180</name>
</gene>
<dbReference type="EMBL" id="QGNZ01000001">
    <property type="protein sequence ID" value="PWS29039.1"/>
    <property type="molecule type" value="Genomic_DNA"/>
</dbReference>
<sequence length="99" mass="11984">MERGGWVYLMTNAHHTTLYTGVTSNLRVRIKQHKDKVYRNSFTYKYNIEKLVYFNFFPSIQEAISEEKRIKGGSRLKKLKLINDQNPEWIDLWTEIEKW</sequence>
<proteinExistence type="inferred from homology"/>
<dbReference type="RefSeq" id="WP_109924468.1">
    <property type="nucleotide sequence ID" value="NZ_QGNZ01000001.1"/>
</dbReference>
<dbReference type="InterPro" id="IPR050190">
    <property type="entry name" value="UPF0213_domain"/>
</dbReference>
<dbReference type="Proteomes" id="UP000245379">
    <property type="component" value="Unassembled WGS sequence"/>
</dbReference>
<protein>
    <submittedName>
        <fullName evidence="3">Excinuclease ABC subunit C</fullName>
    </submittedName>
</protein>
<evidence type="ECO:0000259" key="2">
    <source>
        <dbReference type="PROSITE" id="PS50164"/>
    </source>
</evidence>
<dbReference type="PANTHER" id="PTHR34477">
    <property type="entry name" value="UPF0213 PROTEIN YHBQ"/>
    <property type="match status" value="1"/>
</dbReference>
<dbReference type="Pfam" id="PF01541">
    <property type="entry name" value="GIY-YIG"/>
    <property type="match status" value="1"/>
</dbReference>
<evidence type="ECO:0000313" key="3">
    <source>
        <dbReference type="EMBL" id="PWS29039.1"/>
    </source>
</evidence>
<dbReference type="PANTHER" id="PTHR34477:SF5">
    <property type="entry name" value="BSL5627 PROTEIN"/>
    <property type="match status" value="1"/>
</dbReference>
<dbReference type="Gene3D" id="3.40.1440.10">
    <property type="entry name" value="GIY-YIG endonuclease"/>
    <property type="match status" value="1"/>
</dbReference>
<organism evidence="3 4">
    <name type="scientific">Pedobacter yonginense</name>
    <dbReference type="NCBI Taxonomy" id="651869"/>
    <lineage>
        <taxon>Bacteria</taxon>
        <taxon>Pseudomonadati</taxon>
        <taxon>Bacteroidota</taxon>
        <taxon>Sphingobacteriia</taxon>
        <taxon>Sphingobacteriales</taxon>
        <taxon>Sphingobacteriaceae</taxon>
        <taxon>Pedobacter</taxon>
    </lineage>
</organism>